<feature type="signal peptide" evidence="2">
    <location>
        <begin position="1"/>
        <end position="22"/>
    </location>
</feature>
<dbReference type="EMBL" id="JBHRTI010000004">
    <property type="protein sequence ID" value="MFC3148232.1"/>
    <property type="molecule type" value="Genomic_DNA"/>
</dbReference>
<comment type="caution">
    <text evidence="3">The sequence shown here is derived from an EMBL/GenBank/DDBJ whole genome shotgun (WGS) entry which is preliminary data.</text>
</comment>
<sequence length="116" mass="12324">MQRSTRICMILAITATAWGVQAQTNYGQPQSPPQAPADTPRSMPAKPAAKSGIPGSGEGVVQQVNRDAGTVTFMGGRTMKVRDPMLLTDIKAGQRIEFRMQDMDGGPVIVALKVLG</sequence>
<feature type="chain" id="PRO_5046123461" description="Cu and Ag efflux protein CusF" evidence="2">
    <location>
        <begin position="23"/>
        <end position="116"/>
    </location>
</feature>
<name>A0ABV7H3L8_9BURK</name>
<dbReference type="Proteomes" id="UP001595556">
    <property type="component" value="Unassembled WGS sequence"/>
</dbReference>
<keyword evidence="4" id="KW-1185">Reference proteome</keyword>
<evidence type="ECO:0000256" key="2">
    <source>
        <dbReference type="SAM" id="SignalP"/>
    </source>
</evidence>
<gene>
    <name evidence="3" type="ORF">ACFOEN_11330</name>
</gene>
<accession>A0ABV7H3L8</accession>
<evidence type="ECO:0000313" key="3">
    <source>
        <dbReference type="EMBL" id="MFC3148232.1"/>
    </source>
</evidence>
<protein>
    <recommendedName>
        <fullName evidence="5">Cu and Ag efflux protein CusF</fullName>
    </recommendedName>
</protein>
<keyword evidence="2" id="KW-0732">Signal</keyword>
<proteinExistence type="predicted"/>
<feature type="region of interest" description="Disordered" evidence="1">
    <location>
        <begin position="24"/>
        <end position="60"/>
    </location>
</feature>
<organism evidence="3 4">
    <name type="scientific">Piscinibacterium candidicorallinum</name>
    <dbReference type="NCBI Taxonomy" id="1793872"/>
    <lineage>
        <taxon>Bacteria</taxon>
        <taxon>Pseudomonadati</taxon>
        <taxon>Pseudomonadota</taxon>
        <taxon>Betaproteobacteria</taxon>
        <taxon>Burkholderiales</taxon>
        <taxon>Piscinibacterium</taxon>
    </lineage>
</organism>
<reference evidence="4" key="1">
    <citation type="journal article" date="2019" name="Int. J. Syst. Evol. Microbiol.">
        <title>The Global Catalogue of Microorganisms (GCM) 10K type strain sequencing project: providing services to taxonomists for standard genome sequencing and annotation.</title>
        <authorList>
            <consortium name="The Broad Institute Genomics Platform"/>
            <consortium name="The Broad Institute Genome Sequencing Center for Infectious Disease"/>
            <person name="Wu L."/>
            <person name="Ma J."/>
        </authorList>
    </citation>
    <scope>NUCLEOTIDE SEQUENCE [LARGE SCALE GENOMIC DNA]</scope>
    <source>
        <strain evidence="4">KCTC 52168</strain>
    </source>
</reference>
<evidence type="ECO:0000256" key="1">
    <source>
        <dbReference type="SAM" id="MobiDB-lite"/>
    </source>
</evidence>
<evidence type="ECO:0008006" key="5">
    <source>
        <dbReference type="Google" id="ProtNLM"/>
    </source>
</evidence>
<dbReference type="RefSeq" id="WP_377303971.1">
    <property type="nucleotide sequence ID" value="NZ_CP180191.1"/>
</dbReference>
<evidence type="ECO:0000313" key="4">
    <source>
        <dbReference type="Proteomes" id="UP001595556"/>
    </source>
</evidence>